<dbReference type="GO" id="GO:0005886">
    <property type="term" value="C:plasma membrane"/>
    <property type="evidence" value="ECO:0007669"/>
    <property type="project" value="UniProtKB-SubCell"/>
</dbReference>
<feature type="transmembrane region" description="Helical" evidence="6">
    <location>
        <begin position="63"/>
        <end position="82"/>
    </location>
</feature>
<evidence type="ECO:0000313" key="9">
    <source>
        <dbReference type="Proteomes" id="UP000593626"/>
    </source>
</evidence>
<dbReference type="EMBL" id="CP049742">
    <property type="protein sequence ID" value="QPC46948.1"/>
    <property type="molecule type" value="Genomic_DNA"/>
</dbReference>
<dbReference type="InterPro" id="IPR036866">
    <property type="entry name" value="RibonucZ/Hydroxyglut_hydro"/>
</dbReference>
<evidence type="ECO:0000256" key="6">
    <source>
        <dbReference type="SAM" id="Phobius"/>
    </source>
</evidence>
<keyword evidence="9" id="KW-1185">Reference proteome</keyword>
<gene>
    <name evidence="8" type="ORF">G8O30_08225</name>
</gene>
<dbReference type="Pfam" id="PF00753">
    <property type="entry name" value="Lactamase_B"/>
    <property type="match status" value="1"/>
</dbReference>
<evidence type="ECO:0000256" key="4">
    <source>
        <dbReference type="ARBA" id="ARBA00022989"/>
    </source>
</evidence>
<evidence type="ECO:0000256" key="3">
    <source>
        <dbReference type="ARBA" id="ARBA00022692"/>
    </source>
</evidence>
<dbReference type="Pfam" id="PF03772">
    <property type="entry name" value="Competence"/>
    <property type="match status" value="1"/>
</dbReference>
<feature type="transmembrane region" description="Helical" evidence="6">
    <location>
        <begin position="41"/>
        <end position="57"/>
    </location>
</feature>
<sequence>MFDFFYPLYIYITGANPPVIRAGLMGMILIICILSRLKLPSLYVFSIVFITYLIYSPHSLLHVGFQLSFIITAALLLSLSLMKGVSSIWALNIIVTTISSLASLFVLPLHFYTFSTIGWMANLLFVPYFTLILLPLSFVLFILLFVQPTWFFYLDSITSFFLTVCENILGHLSSLPYSFLHIGKFNFMHWLLFSILTLLLFYFWQNKKKITFLFICWLVFLTFNFYPLNGYVTMLDVGQGDAFVIREPFSLGATVIDTGGVLMFNEEEWKKKDSEYSTGYDILLPYLRGIGAQHIDQLVLTHSDADHMQGALKLIQFIKVKKIVIAYPSLEDELMQELLAEANLRGIPIHTVKQGDELLVSKRTKLKVLHPSDVMYQSSNNGSIVLYGKIGGLRWLFTGDIEEAAEKDLLVNYPYLETDVLKVSHHGSNTSTKTTFLKQVSPKVAVISAGRNNRYGHPHKEVLHALASSRVRIYRTDLHGAVTYRYNFLEPGTFWTFYPYHETITE</sequence>
<dbReference type="PANTHER" id="PTHR30619">
    <property type="entry name" value="DNA INTERNALIZATION/COMPETENCE PROTEIN COMEC/REC2"/>
    <property type="match status" value="1"/>
</dbReference>
<dbReference type="NCBIfam" id="TIGR00360">
    <property type="entry name" value="ComEC_N-term"/>
    <property type="match status" value="1"/>
</dbReference>
<accession>A0A7S8CBW4</accession>
<keyword evidence="5 6" id="KW-0472">Membrane</keyword>
<organism evidence="8 9">
    <name type="scientific">Mangrovibacillus cuniculi</name>
    <dbReference type="NCBI Taxonomy" id="2593652"/>
    <lineage>
        <taxon>Bacteria</taxon>
        <taxon>Bacillati</taxon>
        <taxon>Bacillota</taxon>
        <taxon>Bacilli</taxon>
        <taxon>Bacillales</taxon>
        <taxon>Bacillaceae</taxon>
        <taxon>Mangrovibacillus</taxon>
    </lineage>
</organism>
<feature type="transmembrane region" description="Helical" evidence="6">
    <location>
        <begin position="187"/>
        <end position="204"/>
    </location>
</feature>
<feature type="transmembrane region" description="Helical" evidence="6">
    <location>
        <begin position="124"/>
        <end position="145"/>
    </location>
</feature>
<feature type="transmembrane region" description="Helical" evidence="6">
    <location>
        <begin position="211"/>
        <end position="228"/>
    </location>
</feature>
<feature type="transmembrane region" description="Helical" evidence="6">
    <location>
        <begin position="6"/>
        <end position="34"/>
    </location>
</feature>
<dbReference type="InterPro" id="IPR004477">
    <property type="entry name" value="ComEC_N"/>
</dbReference>
<name>A0A7S8CBW4_9BACI</name>
<feature type="domain" description="Metallo-beta-lactamase" evidence="7">
    <location>
        <begin position="239"/>
        <end position="451"/>
    </location>
</feature>
<evidence type="ECO:0000256" key="2">
    <source>
        <dbReference type="ARBA" id="ARBA00022475"/>
    </source>
</evidence>
<feature type="transmembrane region" description="Helical" evidence="6">
    <location>
        <begin position="152"/>
        <end position="175"/>
    </location>
</feature>
<protein>
    <submittedName>
        <fullName evidence="8">DNA internalization-related competence protein ComEC/Rec2</fullName>
    </submittedName>
</protein>
<dbReference type="InterPro" id="IPR004797">
    <property type="entry name" value="Competence_ComEC/Rec2"/>
</dbReference>
<dbReference type="InterPro" id="IPR052159">
    <property type="entry name" value="Competence_DNA_uptake"/>
</dbReference>
<dbReference type="Proteomes" id="UP000593626">
    <property type="component" value="Chromosome"/>
</dbReference>
<dbReference type="PANTHER" id="PTHR30619:SF1">
    <property type="entry name" value="RECOMBINATION PROTEIN 2"/>
    <property type="match status" value="1"/>
</dbReference>
<evidence type="ECO:0000259" key="7">
    <source>
        <dbReference type="SMART" id="SM00849"/>
    </source>
</evidence>
<reference evidence="8 9" key="1">
    <citation type="submission" date="2019-07" db="EMBL/GenBank/DDBJ databases">
        <title>Genome sequence of 2 isolates from Red Sea Mangroves.</title>
        <authorList>
            <person name="Sefrji F."/>
            <person name="Michoud G."/>
            <person name="Merlino G."/>
            <person name="Daffonchio D."/>
        </authorList>
    </citation>
    <scope>NUCLEOTIDE SEQUENCE [LARGE SCALE GENOMIC DNA]</scope>
    <source>
        <strain evidence="8 9">R1DC41</strain>
    </source>
</reference>
<dbReference type="NCBIfam" id="TIGR00361">
    <property type="entry name" value="ComEC_Rec2"/>
    <property type="match status" value="1"/>
</dbReference>
<evidence type="ECO:0000256" key="1">
    <source>
        <dbReference type="ARBA" id="ARBA00004651"/>
    </source>
</evidence>
<dbReference type="InterPro" id="IPR035681">
    <property type="entry name" value="ComA-like_MBL"/>
</dbReference>
<keyword evidence="3 6" id="KW-0812">Transmembrane</keyword>
<dbReference type="InterPro" id="IPR001279">
    <property type="entry name" value="Metallo-B-lactamas"/>
</dbReference>
<keyword evidence="2" id="KW-1003">Cell membrane</keyword>
<dbReference type="Gene3D" id="3.60.15.10">
    <property type="entry name" value="Ribonuclease Z/Hydroxyacylglutathione hydrolase-like"/>
    <property type="match status" value="1"/>
</dbReference>
<keyword evidence="4 6" id="KW-1133">Transmembrane helix</keyword>
<dbReference type="AlphaFoldDB" id="A0A7S8CBW4"/>
<comment type="subcellular location">
    <subcellularLocation>
        <location evidence="1">Cell membrane</location>
        <topology evidence="1">Multi-pass membrane protein</topology>
    </subcellularLocation>
</comment>
<dbReference type="SUPFAM" id="SSF56281">
    <property type="entry name" value="Metallo-hydrolase/oxidoreductase"/>
    <property type="match status" value="1"/>
</dbReference>
<dbReference type="GO" id="GO:0030420">
    <property type="term" value="P:establishment of competence for transformation"/>
    <property type="evidence" value="ECO:0007669"/>
    <property type="project" value="InterPro"/>
</dbReference>
<proteinExistence type="predicted"/>
<dbReference type="SMART" id="SM00849">
    <property type="entry name" value="Lactamase_B"/>
    <property type="match status" value="1"/>
</dbReference>
<evidence type="ECO:0000256" key="5">
    <source>
        <dbReference type="ARBA" id="ARBA00023136"/>
    </source>
</evidence>
<dbReference type="CDD" id="cd07731">
    <property type="entry name" value="ComA-like_MBL-fold"/>
    <property type="match status" value="1"/>
</dbReference>
<evidence type="ECO:0000313" key="8">
    <source>
        <dbReference type="EMBL" id="QPC46948.1"/>
    </source>
</evidence>
<feature type="transmembrane region" description="Helical" evidence="6">
    <location>
        <begin position="89"/>
        <end position="112"/>
    </location>
</feature>
<dbReference type="KEGG" id="mcui:G8O30_08225"/>